<feature type="transmembrane region" description="Helical" evidence="6">
    <location>
        <begin position="184"/>
        <end position="204"/>
    </location>
</feature>
<dbReference type="InterPro" id="IPR036097">
    <property type="entry name" value="HisK_dim/P_sf"/>
</dbReference>
<dbReference type="PANTHER" id="PTHR43304">
    <property type="entry name" value="PHYTOCHROME-LIKE PROTEIN CPH1"/>
    <property type="match status" value="1"/>
</dbReference>
<dbReference type="eggNOG" id="COG4191">
    <property type="taxonomic scope" value="Bacteria"/>
</dbReference>
<dbReference type="PROSITE" id="PS50113">
    <property type="entry name" value="PAC"/>
    <property type="match status" value="1"/>
</dbReference>
<keyword evidence="6" id="KW-0472">Membrane</keyword>
<dbReference type="InterPro" id="IPR000700">
    <property type="entry name" value="PAS-assoc_C"/>
</dbReference>
<evidence type="ECO:0000256" key="1">
    <source>
        <dbReference type="ARBA" id="ARBA00000085"/>
    </source>
</evidence>
<dbReference type="NCBIfam" id="TIGR00229">
    <property type="entry name" value="sensory_box"/>
    <property type="match status" value="1"/>
</dbReference>
<evidence type="ECO:0000256" key="5">
    <source>
        <dbReference type="ARBA" id="ARBA00022777"/>
    </source>
</evidence>
<dbReference type="EC" id="2.7.13.3" evidence="2"/>
<feature type="domain" description="PAC" evidence="9">
    <location>
        <begin position="321"/>
        <end position="373"/>
    </location>
</feature>
<dbReference type="EMBL" id="CP001715">
    <property type="protein sequence ID" value="ACV34636.1"/>
    <property type="molecule type" value="Genomic_DNA"/>
</dbReference>
<feature type="transmembrane region" description="Helical" evidence="6">
    <location>
        <begin position="67"/>
        <end position="89"/>
    </location>
</feature>
<dbReference type="Gene3D" id="3.30.565.10">
    <property type="entry name" value="Histidine kinase-like ATPase, C-terminal domain"/>
    <property type="match status" value="1"/>
</dbReference>
<dbReference type="CDD" id="cd00082">
    <property type="entry name" value="HisKA"/>
    <property type="match status" value="1"/>
</dbReference>
<feature type="domain" description="Histidine kinase" evidence="7">
    <location>
        <begin position="393"/>
        <end position="609"/>
    </location>
</feature>
<dbReference type="SMART" id="SM00091">
    <property type="entry name" value="PAS"/>
    <property type="match status" value="1"/>
</dbReference>
<proteinExistence type="predicted"/>
<dbReference type="PANTHER" id="PTHR43304:SF1">
    <property type="entry name" value="PAC DOMAIN-CONTAINING PROTEIN"/>
    <property type="match status" value="1"/>
</dbReference>
<keyword evidence="6" id="KW-0812">Transmembrane</keyword>
<dbReference type="Gene3D" id="2.10.70.100">
    <property type="match status" value="1"/>
</dbReference>
<dbReference type="Gene3D" id="1.10.287.130">
    <property type="match status" value="1"/>
</dbReference>
<dbReference type="PRINTS" id="PR00344">
    <property type="entry name" value="BCTRLSENSOR"/>
</dbReference>
<dbReference type="OrthoDB" id="9772100at2"/>
<dbReference type="KEGG" id="app:CAP2UW1_1312"/>
<feature type="transmembrane region" description="Helical" evidence="6">
    <location>
        <begin position="6"/>
        <end position="27"/>
    </location>
</feature>
<sequence precursor="true">MNWITITWPMVAAACLTLGLIELSIALGQPRRAARLLFALSAGTVACVSGLELALMRTNVLAEWWALMRLLDIAVGVMLVSLTAFIWMYFGNGRKWLAVAVPVLYALGLAFDYLPGAPAGSGMTYQTVAGFRTVETFGGVRFHMAEGVPNPWNVFPYLAVLAQIAFVTDASVRWTRSGGDRRPVVVGGAIAFFFLCAGLQAGLVETGVLDMPYMISWAYLAVLMAMSIELNADVLAGARLASQLRESERRMDLASAAADLGMWTWDVGHDTIWATSRARAMFGFSESEHINRARFFGALHRDDREPTKQALDDALASDVGYDVEYRAHLPEGRIRWIAARGQVERGHRGEPILMRGVVLDISARRDTELELQRLHSELAHASRVSMMGQLASALAHELSQPLGAILRNTEAAELFIEQDPPDLDELRAILVDIRHDDQRAGAVIARLRALLKRRSFAPRVLSLSDELANVAALARSESLSRKVALEIDAAPELPLVMRDPVHLQQVLLNLVLNAMDAVEDLPTARRKITVRVQRHSEGEIEVAIEDSGPGIAPESLERLFEPFFTTKANGMGIGLSISQTIIEAHGGRIWAENNAGEGATFRFTLPLAGAAR</sequence>
<dbReference type="SMART" id="SM00086">
    <property type="entry name" value="PAC"/>
    <property type="match status" value="1"/>
</dbReference>
<dbReference type="HOGENOM" id="CLU_445945_0_0_4"/>
<accession>C7RSC3</accession>
<gene>
    <name evidence="10" type="ordered locus">CAP2UW1_1312</name>
</gene>
<dbReference type="Pfam" id="PF02518">
    <property type="entry name" value="HATPase_c"/>
    <property type="match status" value="1"/>
</dbReference>
<feature type="transmembrane region" description="Helical" evidence="6">
    <location>
        <begin position="154"/>
        <end position="172"/>
    </location>
</feature>
<name>C7RSC3_ACCRE</name>
<evidence type="ECO:0000259" key="7">
    <source>
        <dbReference type="PROSITE" id="PS50109"/>
    </source>
</evidence>
<dbReference type="SUPFAM" id="SSF55874">
    <property type="entry name" value="ATPase domain of HSP90 chaperone/DNA topoisomerase II/histidine kinase"/>
    <property type="match status" value="1"/>
</dbReference>
<dbReference type="AlphaFoldDB" id="C7RSC3"/>
<keyword evidence="5 10" id="KW-0418">Kinase</keyword>
<dbReference type="SUPFAM" id="SSF55785">
    <property type="entry name" value="PYP-like sensor domain (PAS domain)"/>
    <property type="match status" value="1"/>
</dbReference>
<keyword evidence="3" id="KW-0597">Phosphoprotein</keyword>
<evidence type="ECO:0000256" key="4">
    <source>
        <dbReference type="ARBA" id="ARBA00022679"/>
    </source>
</evidence>
<dbReference type="SMART" id="SM00387">
    <property type="entry name" value="HATPase_c"/>
    <property type="match status" value="1"/>
</dbReference>
<dbReference type="InterPro" id="IPR005467">
    <property type="entry name" value="His_kinase_dom"/>
</dbReference>
<dbReference type="InterPro" id="IPR035965">
    <property type="entry name" value="PAS-like_dom_sf"/>
</dbReference>
<evidence type="ECO:0000256" key="3">
    <source>
        <dbReference type="ARBA" id="ARBA00022553"/>
    </source>
</evidence>
<feature type="transmembrane region" description="Helical" evidence="6">
    <location>
        <begin position="34"/>
        <end position="55"/>
    </location>
</feature>
<dbReference type="STRING" id="522306.CAP2UW1_1312"/>
<keyword evidence="6" id="KW-1133">Transmembrane helix</keyword>
<feature type="transmembrane region" description="Helical" evidence="6">
    <location>
        <begin position="96"/>
        <end position="114"/>
    </location>
</feature>
<dbReference type="GO" id="GO:0000155">
    <property type="term" value="F:phosphorelay sensor kinase activity"/>
    <property type="evidence" value="ECO:0007669"/>
    <property type="project" value="InterPro"/>
</dbReference>
<dbReference type="PROSITE" id="PS50112">
    <property type="entry name" value="PAS"/>
    <property type="match status" value="1"/>
</dbReference>
<protein>
    <recommendedName>
        <fullName evidence="2">histidine kinase</fullName>
        <ecNumber evidence="2">2.7.13.3</ecNumber>
    </recommendedName>
</protein>
<organism evidence="10">
    <name type="scientific">Accumulibacter regalis</name>
    <dbReference type="NCBI Taxonomy" id="522306"/>
    <lineage>
        <taxon>Bacteria</taxon>
        <taxon>Pseudomonadati</taxon>
        <taxon>Pseudomonadota</taxon>
        <taxon>Betaproteobacteria</taxon>
        <taxon>Candidatus Accumulibacter</taxon>
    </lineage>
</organism>
<dbReference type="InterPro" id="IPR004358">
    <property type="entry name" value="Sig_transdc_His_kin-like_C"/>
</dbReference>
<keyword evidence="4 10" id="KW-0808">Transferase</keyword>
<evidence type="ECO:0000313" key="10">
    <source>
        <dbReference type="EMBL" id="ACV34636.1"/>
    </source>
</evidence>
<dbReference type="CDD" id="cd00130">
    <property type="entry name" value="PAS"/>
    <property type="match status" value="1"/>
</dbReference>
<evidence type="ECO:0000256" key="6">
    <source>
        <dbReference type="SAM" id="Phobius"/>
    </source>
</evidence>
<dbReference type="InterPro" id="IPR003594">
    <property type="entry name" value="HATPase_dom"/>
</dbReference>
<dbReference type="Pfam" id="PF08447">
    <property type="entry name" value="PAS_3"/>
    <property type="match status" value="1"/>
</dbReference>
<dbReference type="InterPro" id="IPR003661">
    <property type="entry name" value="HisK_dim/P_dom"/>
</dbReference>
<evidence type="ECO:0000256" key="2">
    <source>
        <dbReference type="ARBA" id="ARBA00012438"/>
    </source>
</evidence>
<evidence type="ECO:0000259" key="8">
    <source>
        <dbReference type="PROSITE" id="PS50112"/>
    </source>
</evidence>
<dbReference type="InterPro" id="IPR013655">
    <property type="entry name" value="PAS_fold_3"/>
</dbReference>
<dbReference type="InterPro" id="IPR052162">
    <property type="entry name" value="Sensor_kinase/Photoreceptor"/>
</dbReference>
<feature type="domain" description="PAS" evidence="8">
    <location>
        <begin position="247"/>
        <end position="318"/>
    </location>
</feature>
<reference evidence="10" key="2">
    <citation type="submission" date="2009-09" db="EMBL/GenBank/DDBJ databases">
        <title>Complete sequence of chromosome of Candidatus Accumulibacter phosphatis clade IIA str. UW-1.</title>
        <authorList>
            <consortium name="US DOE Joint Genome Institute"/>
            <person name="Martin H.G."/>
            <person name="Ivanova N."/>
            <person name="Kunin V."/>
            <person name="Warnecke F."/>
            <person name="Barry K."/>
            <person name="He S."/>
            <person name="Salamov A."/>
            <person name="Szeto E."/>
            <person name="Dalin E."/>
            <person name="Pangilinan J.L."/>
            <person name="Lapidus A."/>
            <person name="Lowry S."/>
            <person name="Kyrpides N.C."/>
            <person name="McMahon K.D."/>
            <person name="Hugenholtz P."/>
        </authorList>
    </citation>
    <scope>NUCLEOTIDE SEQUENCE [LARGE SCALE GENOMIC DNA]</scope>
    <source>
        <strain evidence="10">UW-1</strain>
    </source>
</reference>
<comment type="catalytic activity">
    <reaction evidence="1">
        <text>ATP + protein L-histidine = ADP + protein N-phospho-L-histidine.</text>
        <dbReference type="EC" id="2.7.13.3"/>
    </reaction>
</comment>
<evidence type="ECO:0000259" key="9">
    <source>
        <dbReference type="PROSITE" id="PS50113"/>
    </source>
</evidence>
<reference evidence="10" key="1">
    <citation type="submission" date="2009-08" db="EMBL/GenBank/DDBJ databases">
        <authorList>
            <consortium name="US DOE Joint Genome Institute"/>
            <person name="Lucas S."/>
            <person name="Copeland A."/>
            <person name="Lapidus A."/>
            <person name="Glavina del Rio T."/>
            <person name="Dalin E."/>
            <person name="Tice H."/>
            <person name="Bruce D."/>
            <person name="Barry K."/>
            <person name="Pitluck S."/>
            <person name="Lowry S."/>
            <person name="Larimer F."/>
            <person name="Land M."/>
            <person name="Hauser L."/>
            <person name="Kyrpides N."/>
            <person name="Ivanova N."/>
            <person name="McMahon K.D."/>
            <person name="Hugenholtz P."/>
        </authorList>
    </citation>
    <scope>NUCLEOTIDE SEQUENCE</scope>
    <source>
        <strain evidence="10">UW-1</strain>
    </source>
</reference>
<dbReference type="InterPro" id="IPR036890">
    <property type="entry name" value="HATPase_C_sf"/>
</dbReference>
<dbReference type="InterPro" id="IPR001610">
    <property type="entry name" value="PAC"/>
</dbReference>
<dbReference type="Gene3D" id="3.30.450.20">
    <property type="entry name" value="PAS domain"/>
    <property type="match status" value="1"/>
</dbReference>
<dbReference type="InterPro" id="IPR000014">
    <property type="entry name" value="PAS"/>
</dbReference>
<dbReference type="SUPFAM" id="SSF47384">
    <property type="entry name" value="Homodimeric domain of signal transducing histidine kinase"/>
    <property type="match status" value="1"/>
</dbReference>
<dbReference type="PROSITE" id="PS50109">
    <property type="entry name" value="HIS_KIN"/>
    <property type="match status" value="1"/>
</dbReference>